<evidence type="ECO:0000313" key="1">
    <source>
        <dbReference type="EMBL" id="KAJ6763695.1"/>
    </source>
</evidence>
<keyword evidence="2" id="KW-1185">Reference proteome</keyword>
<dbReference type="AlphaFoldDB" id="A0A9Q1A9V7"/>
<dbReference type="Proteomes" id="UP001151532">
    <property type="component" value="Chromosome 13"/>
</dbReference>
<reference evidence="1" key="1">
    <citation type="submission" date="2022-11" db="EMBL/GenBank/DDBJ databases">
        <authorList>
            <person name="Hyden B.L."/>
            <person name="Feng K."/>
            <person name="Yates T."/>
            <person name="Jawdy S."/>
            <person name="Smart L.B."/>
            <person name="Muchero W."/>
        </authorList>
    </citation>
    <scope>NUCLEOTIDE SEQUENCE</scope>
    <source>
        <tissue evidence="1">Shoot tip</tissue>
    </source>
</reference>
<name>A0A9Q1A9V7_SALPP</name>
<dbReference type="EMBL" id="JAPFFK010000005">
    <property type="protein sequence ID" value="KAJ6763695.1"/>
    <property type="molecule type" value="Genomic_DNA"/>
</dbReference>
<comment type="caution">
    <text evidence="1">The sequence shown here is derived from an EMBL/GenBank/DDBJ whole genome shotgun (WGS) entry which is preliminary data.</text>
</comment>
<sequence>MECNTTSKHLSFLLHASASKNNFITYKTAATLLQIGEQNLTTGIA</sequence>
<proteinExistence type="predicted"/>
<protein>
    <submittedName>
        <fullName evidence="1">Uncharacterized protein</fullName>
    </submittedName>
</protein>
<gene>
    <name evidence="1" type="ORF">OIU79_024273</name>
</gene>
<evidence type="ECO:0000313" key="2">
    <source>
        <dbReference type="Proteomes" id="UP001151532"/>
    </source>
</evidence>
<reference evidence="1" key="2">
    <citation type="journal article" date="2023" name="Int. J. Mol. Sci.">
        <title>De Novo Assembly and Annotation of 11 Diverse Shrub Willow (Salix) Genomes Reveals Novel Gene Organization in Sex-Linked Regions.</title>
        <authorList>
            <person name="Hyden B."/>
            <person name="Feng K."/>
            <person name="Yates T.B."/>
            <person name="Jawdy S."/>
            <person name="Cereghino C."/>
            <person name="Smart L.B."/>
            <person name="Muchero W."/>
        </authorList>
    </citation>
    <scope>NUCLEOTIDE SEQUENCE</scope>
    <source>
        <tissue evidence="1">Shoot tip</tissue>
    </source>
</reference>
<accession>A0A9Q1A9V7</accession>
<organism evidence="1 2">
    <name type="scientific">Salix purpurea</name>
    <name type="common">Purple osier willow</name>
    <dbReference type="NCBI Taxonomy" id="77065"/>
    <lineage>
        <taxon>Eukaryota</taxon>
        <taxon>Viridiplantae</taxon>
        <taxon>Streptophyta</taxon>
        <taxon>Embryophyta</taxon>
        <taxon>Tracheophyta</taxon>
        <taxon>Spermatophyta</taxon>
        <taxon>Magnoliopsida</taxon>
        <taxon>eudicotyledons</taxon>
        <taxon>Gunneridae</taxon>
        <taxon>Pentapetalae</taxon>
        <taxon>rosids</taxon>
        <taxon>fabids</taxon>
        <taxon>Malpighiales</taxon>
        <taxon>Salicaceae</taxon>
        <taxon>Saliceae</taxon>
        <taxon>Salix</taxon>
    </lineage>
</organism>